<comment type="caution">
    <text evidence="8">The sequence shown here is derived from an EMBL/GenBank/DDBJ whole genome shotgun (WGS) entry which is preliminary data.</text>
</comment>
<dbReference type="Pfam" id="PF05231">
    <property type="entry name" value="MASE1"/>
    <property type="match status" value="1"/>
</dbReference>
<keyword evidence="5 6" id="KW-0472">Membrane</keyword>
<keyword evidence="4 6" id="KW-1133">Transmembrane helix</keyword>
<feature type="transmembrane region" description="Helical" evidence="6">
    <location>
        <begin position="12"/>
        <end position="32"/>
    </location>
</feature>
<evidence type="ECO:0000313" key="9">
    <source>
        <dbReference type="Proteomes" id="UP000216020"/>
    </source>
</evidence>
<dbReference type="Gene3D" id="3.30.450.20">
    <property type="entry name" value="PAS domain"/>
    <property type="match status" value="1"/>
</dbReference>
<comment type="subcellular location">
    <subcellularLocation>
        <location evidence="1">Cell membrane</location>
        <topology evidence="1">Multi-pass membrane protein</topology>
    </subcellularLocation>
</comment>
<feature type="transmembrane region" description="Helical" evidence="6">
    <location>
        <begin position="44"/>
        <end position="61"/>
    </location>
</feature>
<dbReference type="OrthoDB" id="8673582at2"/>
<dbReference type="Proteomes" id="UP000216020">
    <property type="component" value="Unassembled WGS sequence"/>
</dbReference>
<dbReference type="InterPro" id="IPR007895">
    <property type="entry name" value="MASE1"/>
</dbReference>
<feature type="transmembrane region" description="Helical" evidence="6">
    <location>
        <begin position="119"/>
        <end position="140"/>
    </location>
</feature>
<feature type="transmembrane region" description="Helical" evidence="6">
    <location>
        <begin position="187"/>
        <end position="211"/>
    </location>
</feature>
<feature type="transmembrane region" description="Helical" evidence="6">
    <location>
        <begin position="309"/>
        <end position="329"/>
    </location>
</feature>
<evidence type="ECO:0000259" key="7">
    <source>
        <dbReference type="Pfam" id="PF05231"/>
    </source>
</evidence>
<evidence type="ECO:0000256" key="4">
    <source>
        <dbReference type="ARBA" id="ARBA00022989"/>
    </source>
</evidence>
<protein>
    <recommendedName>
        <fullName evidence="7">MASE1 domain-containing protein</fullName>
    </recommendedName>
</protein>
<gene>
    <name evidence="8" type="ORF">CAL29_13455</name>
</gene>
<keyword evidence="2" id="KW-1003">Cell membrane</keyword>
<feature type="transmembrane region" description="Helical" evidence="6">
    <location>
        <begin position="223"/>
        <end position="243"/>
    </location>
</feature>
<accession>A0A261SAT6</accession>
<reference evidence="9" key="1">
    <citation type="submission" date="2017-05" db="EMBL/GenBank/DDBJ databases">
        <title>Complete and WGS of Bordetella genogroups.</title>
        <authorList>
            <person name="Spilker T."/>
            <person name="Lipuma J."/>
        </authorList>
    </citation>
    <scope>NUCLEOTIDE SEQUENCE [LARGE SCALE GENOMIC DNA]</scope>
    <source>
        <strain evidence="9">AU16122</strain>
    </source>
</reference>
<evidence type="ECO:0000256" key="1">
    <source>
        <dbReference type="ARBA" id="ARBA00004651"/>
    </source>
</evidence>
<proteinExistence type="predicted"/>
<keyword evidence="3 6" id="KW-0812">Transmembrane</keyword>
<dbReference type="GO" id="GO:0005886">
    <property type="term" value="C:plasma membrane"/>
    <property type="evidence" value="ECO:0007669"/>
    <property type="project" value="UniProtKB-SubCell"/>
</dbReference>
<feature type="transmembrane region" description="Helical" evidence="6">
    <location>
        <begin position="152"/>
        <end position="175"/>
    </location>
</feature>
<sequence>MFWNPASSRRRCLPCAQRFGILLFSLTIFAHVTPTSTNVARNAFLLRFAFVLAYGLLAVLCMRDRDAVTMSTLLWPPAGLLLAALMLSCPRRWPGWMALAATLHVASGVLVAQRGLPAALVFAAGDLALCGAVAAVWRWGTVDRRSLARVGSVLWFIVPLAAASVAGGWLVAQGLHAVDHGIDTQHWYIWTQAAFVGCLIATPLVVAWSNWRAQAFAEQDLRYLWLGLAAAFALLAGTTLVFNKQWSDWLWQGRPAADLTYAPLVFLAFVAVAWGQAGCTLVVTGLAIVTGSYTLSGLGPYGGAGGVPLVAIQGFLGAAALLSLLLGALSADRERATREAVAWKQQLQSALRTSHHLAWEFFPDTRRVIWLGDFPSPYGPACQPDTTVEQWLSYVHEDDRARLLAWVESTGKPDAARRLRARLLCADRQYHEVELNGSAVRLPDGSVASVTGLLSPWGDTSWL</sequence>
<feature type="transmembrane region" description="Helical" evidence="6">
    <location>
        <begin position="68"/>
        <end position="87"/>
    </location>
</feature>
<dbReference type="InterPro" id="IPR035965">
    <property type="entry name" value="PAS-like_dom_sf"/>
</dbReference>
<feature type="transmembrane region" description="Helical" evidence="6">
    <location>
        <begin position="264"/>
        <end position="289"/>
    </location>
</feature>
<dbReference type="SUPFAM" id="SSF55785">
    <property type="entry name" value="PYP-like sensor domain (PAS domain)"/>
    <property type="match status" value="1"/>
</dbReference>
<organism evidence="8 9">
    <name type="scientific">Bordetella genomosp. 10</name>
    <dbReference type="NCBI Taxonomy" id="1416804"/>
    <lineage>
        <taxon>Bacteria</taxon>
        <taxon>Pseudomonadati</taxon>
        <taxon>Pseudomonadota</taxon>
        <taxon>Betaproteobacteria</taxon>
        <taxon>Burkholderiales</taxon>
        <taxon>Alcaligenaceae</taxon>
        <taxon>Bordetella</taxon>
    </lineage>
</organism>
<evidence type="ECO:0000256" key="2">
    <source>
        <dbReference type="ARBA" id="ARBA00022475"/>
    </source>
</evidence>
<evidence type="ECO:0000256" key="6">
    <source>
        <dbReference type="SAM" id="Phobius"/>
    </source>
</evidence>
<feature type="domain" description="MASE1" evidence="7">
    <location>
        <begin position="49"/>
        <end position="331"/>
    </location>
</feature>
<evidence type="ECO:0000313" key="8">
    <source>
        <dbReference type="EMBL" id="OZI34509.1"/>
    </source>
</evidence>
<keyword evidence="9" id="KW-1185">Reference proteome</keyword>
<name>A0A261SAT6_9BORD</name>
<dbReference type="EMBL" id="NEVM01000002">
    <property type="protein sequence ID" value="OZI34509.1"/>
    <property type="molecule type" value="Genomic_DNA"/>
</dbReference>
<evidence type="ECO:0000256" key="5">
    <source>
        <dbReference type="ARBA" id="ARBA00023136"/>
    </source>
</evidence>
<evidence type="ECO:0000256" key="3">
    <source>
        <dbReference type="ARBA" id="ARBA00022692"/>
    </source>
</evidence>
<dbReference type="AlphaFoldDB" id="A0A261SAT6"/>